<proteinExistence type="predicted"/>
<sequence>MLKYLSYVSQQSHSLTDSALENMLSQARSSNEAAGITGMLICYEGLFIQFLEGKEEDITSLFEKISKDKRHQEVLILDYGYSETRSFADWSMAFESLNPEEAREITGYKNLNRQALFSEAIDKEHPALQLLKSFIKNL</sequence>
<dbReference type="InterPro" id="IPR007024">
    <property type="entry name" value="BLUF_domain"/>
</dbReference>
<keyword evidence="3" id="KW-1185">Reference proteome</keyword>
<dbReference type="SMART" id="SM01034">
    <property type="entry name" value="BLUF"/>
    <property type="match status" value="1"/>
</dbReference>
<reference evidence="2 3" key="1">
    <citation type="submission" date="2016-10" db="EMBL/GenBank/DDBJ databases">
        <authorList>
            <person name="de Groot N.N."/>
        </authorList>
    </citation>
    <scope>NUCLEOTIDE SEQUENCE [LARGE SCALE GENOMIC DNA]</scope>
    <source>
        <strain evidence="2 3">DSM 17794</strain>
    </source>
</reference>
<accession>A0A1I5BDT6</accession>
<dbReference type="GO" id="GO:0009882">
    <property type="term" value="F:blue light photoreceptor activity"/>
    <property type="evidence" value="ECO:0007669"/>
    <property type="project" value="InterPro"/>
</dbReference>
<evidence type="ECO:0000313" key="3">
    <source>
        <dbReference type="Proteomes" id="UP000199153"/>
    </source>
</evidence>
<dbReference type="Gene3D" id="3.30.70.100">
    <property type="match status" value="1"/>
</dbReference>
<feature type="domain" description="BLUF" evidence="1">
    <location>
        <begin position="2"/>
        <end position="93"/>
    </location>
</feature>
<dbReference type="SUPFAM" id="SSF54975">
    <property type="entry name" value="Acylphosphatase/BLUF domain-like"/>
    <property type="match status" value="1"/>
</dbReference>
<dbReference type="PROSITE" id="PS50925">
    <property type="entry name" value="BLUF"/>
    <property type="match status" value="1"/>
</dbReference>
<dbReference type="RefSeq" id="WP_093409847.1">
    <property type="nucleotide sequence ID" value="NZ_FOVL01000014.1"/>
</dbReference>
<protein>
    <submittedName>
        <fullName evidence="2">Sensors of blue-light using FAD</fullName>
    </submittedName>
</protein>
<dbReference type="OrthoDB" id="1122028at2"/>
<dbReference type="Pfam" id="PF04940">
    <property type="entry name" value="BLUF"/>
    <property type="match status" value="1"/>
</dbReference>
<name>A0A1I5BDT6_9FLAO</name>
<dbReference type="AlphaFoldDB" id="A0A1I5BDT6"/>
<evidence type="ECO:0000313" key="2">
    <source>
        <dbReference type="EMBL" id="SFN72846.1"/>
    </source>
</evidence>
<dbReference type="Proteomes" id="UP000199153">
    <property type="component" value="Unassembled WGS sequence"/>
</dbReference>
<gene>
    <name evidence="2" type="ORF">SAMN05660413_02345</name>
</gene>
<evidence type="ECO:0000259" key="1">
    <source>
        <dbReference type="PROSITE" id="PS50925"/>
    </source>
</evidence>
<dbReference type="EMBL" id="FOVL01000014">
    <property type="protein sequence ID" value="SFN72846.1"/>
    <property type="molecule type" value="Genomic_DNA"/>
</dbReference>
<dbReference type="STRING" id="287099.SAMN05660413_02345"/>
<organism evidence="2 3">
    <name type="scientific">Salegentibacter flavus</name>
    <dbReference type="NCBI Taxonomy" id="287099"/>
    <lineage>
        <taxon>Bacteria</taxon>
        <taxon>Pseudomonadati</taxon>
        <taxon>Bacteroidota</taxon>
        <taxon>Flavobacteriia</taxon>
        <taxon>Flavobacteriales</taxon>
        <taxon>Flavobacteriaceae</taxon>
        <taxon>Salegentibacter</taxon>
    </lineage>
</organism>
<dbReference type="GO" id="GO:0071949">
    <property type="term" value="F:FAD binding"/>
    <property type="evidence" value="ECO:0007669"/>
    <property type="project" value="InterPro"/>
</dbReference>
<dbReference type="InterPro" id="IPR036046">
    <property type="entry name" value="Acylphosphatase-like_dom_sf"/>
</dbReference>